<evidence type="ECO:0000313" key="13">
    <source>
        <dbReference type="Proteomes" id="UP000226192"/>
    </source>
</evidence>
<dbReference type="Pfam" id="PF05730">
    <property type="entry name" value="CFEM"/>
    <property type="match status" value="1"/>
</dbReference>
<feature type="region of interest" description="Disordered" evidence="9">
    <location>
        <begin position="30"/>
        <end position="60"/>
    </location>
</feature>
<evidence type="ECO:0000256" key="1">
    <source>
        <dbReference type="ARBA" id="ARBA00004589"/>
    </source>
</evidence>
<proteinExistence type="inferred from homology"/>
<evidence type="ECO:0000256" key="3">
    <source>
        <dbReference type="ARBA" id="ARBA00010031"/>
    </source>
</evidence>
<sequence length="166" mass="18685">MKWLGLAILAAMITMASALSISSPPARWTYGQNKNSTREWRKDSGSSNRPRPIEKAPAPDLSKIDSGAFECLTMAIRYHTNCRITDIKCACENAETLQETAKPCILEKCGVVKAIRVAAQLKKICKKEGVDWEKIKKEADKKDEESRKAAKKMEKMRKKVLIKDIM</sequence>
<reference evidence="12 13" key="1">
    <citation type="submission" date="2017-06" db="EMBL/GenBank/DDBJ databases">
        <title>Ant-infecting Ophiocordyceps genomes reveal a high diversity of potential behavioral manipulation genes and a possible major role for enterotoxins.</title>
        <authorList>
            <person name="De Bekker C."/>
            <person name="Evans H.C."/>
            <person name="Brachmann A."/>
            <person name="Hughes D.P."/>
        </authorList>
    </citation>
    <scope>NUCLEOTIDE SEQUENCE [LARGE SCALE GENOMIC DNA]</scope>
    <source>
        <strain evidence="12 13">Map64</strain>
    </source>
</reference>
<organism evidence="12 13">
    <name type="scientific">Ophiocordyceps australis</name>
    <dbReference type="NCBI Taxonomy" id="1399860"/>
    <lineage>
        <taxon>Eukaryota</taxon>
        <taxon>Fungi</taxon>
        <taxon>Dikarya</taxon>
        <taxon>Ascomycota</taxon>
        <taxon>Pezizomycotina</taxon>
        <taxon>Sordariomycetes</taxon>
        <taxon>Hypocreomycetidae</taxon>
        <taxon>Hypocreales</taxon>
        <taxon>Ophiocordycipitaceae</taxon>
        <taxon>Ophiocordyceps</taxon>
    </lineage>
</organism>
<keyword evidence="7" id="KW-1015">Disulfide bond</keyword>
<feature type="chain" id="PRO_5012744881" description="CFEM domain-containing protein" evidence="10">
    <location>
        <begin position="19"/>
        <end position="166"/>
    </location>
</feature>
<evidence type="ECO:0000256" key="6">
    <source>
        <dbReference type="ARBA" id="ARBA00022729"/>
    </source>
</evidence>
<evidence type="ECO:0000259" key="11">
    <source>
        <dbReference type="SMART" id="SM00747"/>
    </source>
</evidence>
<comment type="similarity">
    <text evidence="3">Belongs to the RBT5 family.</text>
</comment>
<dbReference type="GO" id="GO:0005576">
    <property type="term" value="C:extracellular region"/>
    <property type="evidence" value="ECO:0007669"/>
    <property type="project" value="UniProtKB-SubCell"/>
</dbReference>
<comment type="subcellular location">
    <subcellularLocation>
        <location evidence="1">Membrane</location>
        <topology evidence="1">Lipid-anchor</topology>
        <topology evidence="1">GPI-anchor</topology>
    </subcellularLocation>
    <subcellularLocation>
        <location evidence="2">Secreted</location>
    </subcellularLocation>
</comment>
<gene>
    <name evidence="12" type="ORF">CDD81_498</name>
</gene>
<comment type="caution">
    <text evidence="12">The sequence shown here is derived from an EMBL/GenBank/DDBJ whole genome shotgun (WGS) entry which is preliminary data.</text>
</comment>
<evidence type="ECO:0000256" key="8">
    <source>
        <dbReference type="ARBA" id="ARBA00023288"/>
    </source>
</evidence>
<keyword evidence="13" id="KW-1185">Reference proteome</keyword>
<keyword evidence="4" id="KW-0964">Secreted</keyword>
<evidence type="ECO:0000256" key="7">
    <source>
        <dbReference type="ARBA" id="ARBA00023157"/>
    </source>
</evidence>
<evidence type="ECO:0000256" key="2">
    <source>
        <dbReference type="ARBA" id="ARBA00004613"/>
    </source>
</evidence>
<keyword evidence="5" id="KW-0336">GPI-anchor</keyword>
<protein>
    <recommendedName>
        <fullName evidence="11">CFEM domain-containing protein</fullName>
    </recommendedName>
</protein>
<dbReference type="OrthoDB" id="3767534at2759"/>
<keyword evidence="8" id="KW-0449">Lipoprotein</keyword>
<keyword evidence="6 10" id="KW-0732">Signal</keyword>
<dbReference type="Proteomes" id="UP000226192">
    <property type="component" value="Unassembled WGS sequence"/>
</dbReference>
<feature type="signal peptide" evidence="10">
    <location>
        <begin position="1"/>
        <end position="18"/>
    </location>
</feature>
<dbReference type="SMART" id="SM00747">
    <property type="entry name" value="CFEM"/>
    <property type="match status" value="1"/>
</dbReference>
<keyword evidence="5" id="KW-0472">Membrane</keyword>
<dbReference type="EMBL" id="NJET01000108">
    <property type="protein sequence ID" value="PHH61319.1"/>
    <property type="molecule type" value="Genomic_DNA"/>
</dbReference>
<evidence type="ECO:0000256" key="5">
    <source>
        <dbReference type="ARBA" id="ARBA00022622"/>
    </source>
</evidence>
<dbReference type="AlphaFoldDB" id="A0A2C5X8J7"/>
<feature type="domain" description="CFEM" evidence="11">
    <location>
        <begin position="60"/>
        <end position="126"/>
    </location>
</feature>
<accession>A0A2C5X8J7</accession>
<dbReference type="GO" id="GO:0098552">
    <property type="term" value="C:side of membrane"/>
    <property type="evidence" value="ECO:0007669"/>
    <property type="project" value="UniProtKB-KW"/>
</dbReference>
<name>A0A2C5X8J7_9HYPO</name>
<keyword evidence="5" id="KW-0325">Glycoprotein</keyword>
<evidence type="ECO:0000256" key="4">
    <source>
        <dbReference type="ARBA" id="ARBA00022525"/>
    </source>
</evidence>
<evidence type="ECO:0000256" key="10">
    <source>
        <dbReference type="SAM" id="SignalP"/>
    </source>
</evidence>
<evidence type="ECO:0000313" key="12">
    <source>
        <dbReference type="EMBL" id="PHH61319.1"/>
    </source>
</evidence>
<dbReference type="InterPro" id="IPR008427">
    <property type="entry name" value="Extracellular_membr_CFEM_dom"/>
</dbReference>
<evidence type="ECO:0000256" key="9">
    <source>
        <dbReference type="SAM" id="MobiDB-lite"/>
    </source>
</evidence>